<dbReference type="GO" id="GO:0004017">
    <property type="term" value="F:AMP kinase activity"/>
    <property type="evidence" value="ECO:0007669"/>
    <property type="project" value="UniProtKB-EC"/>
</dbReference>
<dbReference type="InterPro" id="IPR027417">
    <property type="entry name" value="P-loop_NTPase"/>
</dbReference>
<proteinExistence type="inferred from homology"/>
<protein>
    <recommendedName>
        <fullName evidence="2">adenylate kinase</fullName>
        <ecNumber evidence="2">2.7.4.3</ecNumber>
    </recommendedName>
    <alternativeName>
        <fullName evidence="6">ATP:AMP phosphotransferase</fullName>
    </alternativeName>
</protein>
<dbReference type="Gene3D" id="3.40.50.300">
    <property type="entry name" value="P-loop containing nucleotide triphosphate hydrolases"/>
    <property type="match status" value="2"/>
</dbReference>
<gene>
    <name evidence="7" type="ORF">ILEXP_LOCUS43090</name>
</gene>
<organism evidence="7 8">
    <name type="scientific">Ilex paraguariensis</name>
    <name type="common">yerba mate</name>
    <dbReference type="NCBI Taxonomy" id="185542"/>
    <lineage>
        <taxon>Eukaryota</taxon>
        <taxon>Viridiplantae</taxon>
        <taxon>Streptophyta</taxon>
        <taxon>Embryophyta</taxon>
        <taxon>Tracheophyta</taxon>
        <taxon>Spermatophyta</taxon>
        <taxon>Magnoliopsida</taxon>
        <taxon>eudicotyledons</taxon>
        <taxon>Gunneridae</taxon>
        <taxon>Pentapetalae</taxon>
        <taxon>asterids</taxon>
        <taxon>campanulids</taxon>
        <taxon>Aquifoliales</taxon>
        <taxon>Aquifoliaceae</taxon>
        <taxon>Ilex</taxon>
    </lineage>
</organism>
<dbReference type="SUPFAM" id="SSF52540">
    <property type="entry name" value="P-loop containing nucleoside triphosphate hydrolases"/>
    <property type="match status" value="1"/>
</dbReference>
<dbReference type="AlphaFoldDB" id="A0ABC8TW84"/>
<name>A0ABC8TW84_9AQUA</name>
<comment type="similarity">
    <text evidence="1">Belongs to the adenylate kinase family.</text>
</comment>
<keyword evidence="8" id="KW-1185">Reference proteome</keyword>
<keyword evidence="4" id="KW-0547">Nucleotide-binding</keyword>
<evidence type="ECO:0000313" key="7">
    <source>
        <dbReference type="EMBL" id="CAK9173359.1"/>
    </source>
</evidence>
<evidence type="ECO:0000256" key="1">
    <source>
        <dbReference type="ARBA" id="ARBA00007220"/>
    </source>
</evidence>
<dbReference type="GO" id="GO:0000166">
    <property type="term" value="F:nucleotide binding"/>
    <property type="evidence" value="ECO:0007669"/>
    <property type="project" value="UniProtKB-KW"/>
</dbReference>
<comment type="caution">
    <text evidence="7">The sequence shown here is derived from an EMBL/GenBank/DDBJ whole genome shotgun (WGS) entry which is preliminary data.</text>
</comment>
<sequence>MDKFLFVIQLFIYGEFSEQVVQAVGKTLCVQKLLNTLGTLILMLFMIENMIKKGKLVPSEVTIKLLQRTMKESGNEKFLIDGFPRNEENHVAFEKIEREDDNIETIRKWFKVFAESTLPVVEYYASKGKVWKIDAGRPLEEVFESVKPIFSPAKEKVGSHLVGSFTVKIWNLKRLNGKTLHVLAV</sequence>
<keyword evidence="3" id="KW-0808">Transferase</keyword>
<evidence type="ECO:0000256" key="6">
    <source>
        <dbReference type="ARBA" id="ARBA00031517"/>
    </source>
</evidence>
<evidence type="ECO:0000256" key="4">
    <source>
        <dbReference type="ARBA" id="ARBA00022741"/>
    </source>
</evidence>
<dbReference type="InterPro" id="IPR000850">
    <property type="entry name" value="Adenylat/UMP-CMP_kin"/>
</dbReference>
<evidence type="ECO:0000256" key="2">
    <source>
        <dbReference type="ARBA" id="ARBA00012955"/>
    </source>
</evidence>
<dbReference type="Proteomes" id="UP001642360">
    <property type="component" value="Unassembled WGS sequence"/>
</dbReference>
<keyword evidence="5" id="KW-0418">Kinase</keyword>
<dbReference type="PANTHER" id="PTHR23359">
    <property type="entry name" value="NUCLEOTIDE KINASE"/>
    <property type="match status" value="1"/>
</dbReference>
<dbReference type="PROSITE" id="PS00113">
    <property type="entry name" value="ADENYLATE_KINASE"/>
    <property type="match status" value="1"/>
</dbReference>
<evidence type="ECO:0000256" key="3">
    <source>
        <dbReference type="ARBA" id="ARBA00022679"/>
    </source>
</evidence>
<accession>A0ABC8TW84</accession>
<reference evidence="7 8" key="1">
    <citation type="submission" date="2024-02" db="EMBL/GenBank/DDBJ databases">
        <authorList>
            <person name="Vignale AGUSTIN F."/>
            <person name="Sosa J E."/>
            <person name="Modenutti C."/>
        </authorList>
    </citation>
    <scope>NUCLEOTIDE SEQUENCE [LARGE SCALE GENOMIC DNA]</scope>
</reference>
<dbReference type="InterPro" id="IPR033690">
    <property type="entry name" value="Adenylat_kinase_CS"/>
</dbReference>
<dbReference type="EMBL" id="CAUOFW020006168">
    <property type="protein sequence ID" value="CAK9173359.1"/>
    <property type="molecule type" value="Genomic_DNA"/>
</dbReference>
<evidence type="ECO:0000256" key="5">
    <source>
        <dbReference type="ARBA" id="ARBA00022777"/>
    </source>
</evidence>
<dbReference type="Pfam" id="PF00406">
    <property type="entry name" value="ADK"/>
    <property type="match status" value="1"/>
</dbReference>
<evidence type="ECO:0000313" key="8">
    <source>
        <dbReference type="Proteomes" id="UP001642360"/>
    </source>
</evidence>
<dbReference type="EC" id="2.7.4.3" evidence="2"/>